<dbReference type="InterPro" id="IPR016040">
    <property type="entry name" value="NAD(P)-bd_dom"/>
</dbReference>
<accession>A0A814Q7L2</accession>
<evidence type="ECO:0000313" key="7">
    <source>
        <dbReference type="EMBL" id="CAF3939729.1"/>
    </source>
</evidence>
<gene>
    <name evidence="7" type="ORF">JBS370_LOCUS22928</name>
    <name evidence="6" type="ORF">ZHD862_LOCUS18328</name>
</gene>
<dbReference type="Proteomes" id="UP000663864">
    <property type="component" value="Unassembled WGS sequence"/>
</dbReference>
<dbReference type="EMBL" id="CAJOBD010003292">
    <property type="protein sequence ID" value="CAF3939729.1"/>
    <property type="molecule type" value="Genomic_DNA"/>
</dbReference>
<organism evidence="6 8">
    <name type="scientific">Rotaria sordida</name>
    <dbReference type="NCBI Taxonomy" id="392033"/>
    <lineage>
        <taxon>Eukaryota</taxon>
        <taxon>Metazoa</taxon>
        <taxon>Spiralia</taxon>
        <taxon>Gnathifera</taxon>
        <taxon>Rotifera</taxon>
        <taxon>Eurotatoria</taxon>
        <taxon>Bdelloidea</taxon>
        <taxon>Philodinida</taxon>
        <taxon>Philodinidae</taxon>
        <taxon>Rotaria</taxon>
    </lineage>
</organism>
<dbReference type="AlphaFoldDB" id="A0A814Q7L2"/>
<dbReference type="Proteomes" id="UP000663836">
    <property type="component" value="Unassembled WGS sequence"/>
</dbReference>
<evidence type="ECO:0000259" key="5">
    <source>
        <dbReference type="Pfam" id="PF16363"/>
    </source>
</evidence>
<dbReference type="PANTHER" id="PTHR43000">
    <property type="entry name" value="DTDP-D-GLUCOSE 4,6-DEHYDRATASE-RELATED"/>
    <property type="match status" value="1"/>
</dbReference>
<evidence type="ECO:0000256" key="2">
    <source>
        <dbReference type="ARBA" id="ARBA00008178"/>
    </source>
</evidence>
<dbReference type="GO" id="GO:0009225">
    <property type="term" value="P:nucleotide-sugar metabolic process"/>
    <property type="evidence" value="ECO:0007669"/>
    <property type="project" value="UniProtKB-ARBA"/>
</dbReference>
<evidence type="ECO:0000256" key="1">
    <source>
        <dbReference type="ARBA" id="ARBA00001539"/>
    </source>
</evidence>
<proteinExistence type="inferred from homology"/>
<evidence type="ECO:0000256" key="4">
    <source>
        <dbReference type="ARBA" id="ARBA00067702"/>
    </source>
</evidence>
<dbReference type="EC" id="4.2.1.46" evidence="3"/>
<dbReference type="Gene3D" id="3.40.50.720">
    <property type="entry name" value="NAD(P)-binding Rossmann-like Domain"/>
    <property type="match status" value="1"/>
</dbReference>
<reference evidence="6" key="1">
    <citation type="submission" date="2021-02" db="EMBL/GenBank/DDBJ databases">
        <authorList>
            <person name="Nowell W R."/>
        </authorList>
    </citation>
    <scope>NUCLEOTIDE SEQUENCE</scope>
</reference>
<comment type="similarity">
    <text evidence="2">Belongs to the NAD(P)-dependent epimerase/dehydratase family. dTDP-glucose dehydratase subfamily.</text>
</comment>
<evidence type="ECO:0000313" key="6">
    <source>
        <dbReference type="EMBL" id="CAF1115123.1"/>
    </source>
</evidence>
<dbReference type="FunFam" id="3.40.50.720:FF:000304">
    <property type="entry name" value="UDP-glucose 4,6-dehydratase"/>
    <property type="match status" value="1"/>
</dbReference>
<sequence length="585" mass="66994">MRWLLVSHDENSISKQCGDILELAGQIVLYNYHHGKSSIEEIKDIINNDKPDRIIVIINEKISSKLINTINDHLLIPLYVAQTTMNSYSPIPILLLTCTTNDNNLNIIQNATDQLVNIYPNIVNAKLLTPISDEDLNENYFESLWKTNPEEFHHITILSDVLPILLALIHDGKVNGQIDICNKSTMSLKYFQKINSNEIKQENILPQSSIEIKDLTDRFEQWNKQMILPETRQLYQASFLLPNVLKSIEQVLQQQKLNMNQNTSKVLLVTGGCGFIGSTFINHWNQTYPNDKIINVDRLDPVANTKNISNPNSPNYTLIVADINNKDIVLHLFNQYNITHIIHFAVQAHLDTSFGNSITFTESNVYGTHSVLEASRIYGKIQKFLHISTDEVYGETPSGSNQEICLLNPLNPYAATIAAAEFLVRSYGESFKLPYCIIRLCNVYGPRQHIEKVIPTFINNLSRGEKIKIHGDGKQIRHFLYVDDVIHAIEIIFNKGKTKMIYNIGTKNEFNVLDIAKYMLEKLQLNKNLDDVIIYVKPRSFAEKRYCTTISGLIKSLGWKEQISFDQGLEKTIQWLRANPDYWTK</sequence>
<dbReference type="Pfam" id="PF16363">
    <property type="entry name" value="GDP_Man_Dehyd"/>
    <property type="match status" value="1"/>
</dbReference>
<dbReference type="InterPro" id="IPR036291">
    <property type="entry name" value="NAD(P)-bd_dom_sf"/>
</dbReference>
<dbReference type="SUPFAM" id="SSF51735">
    <property type="entry name" value="NAD(P)-binding Rossmann-fold domains"/>
    <property type="match status" value="1"/>
</dbReference>
<dbReference type="EMBL" id="CAJNOT010000947">
    <property type="protein sequence ID" value="CAF1115123.1"/>
    <property type="molecule type" value="Genomic_DNA"/>
</dbReference>
<name>A0A814Q7L2_9BILA</name>
<dbReference type="Gene3D" id="3.90.25.10">
    <property type="entry name" value="UDP-galactose 4-epimerase, domain 1"/>
    <property type="match status" value="1"/>
</dbReference>
<comment type="catalytic activity">
    <reaction evidence="1">
        <text>dTDP-alpha-D-glucose = dTDP-4-dehydro-6-deoxy-alpha-D-glucose + H2O</text>
        <dbReference type="Rhea" id="RHEA:17221"/>
        <dbReference type="ChEBI" id="CHEBI:15377"/>
        <dbReference type="ChEBI" id="CHEBI:57477"/>
        <dbReference type="ChEBI" id="CHEBI:57649"/>
        <dbReference type="EC" id="4.2.1.46"/>
    </reaction>
</comment>
<evidence type="ECO:0000313" key="8">
    <source>
        <dbReference type="Proteomes" id="UP000663864"/>
    </source>
</evidence>
<comment type="caution">
    <text evidence="6">The sequence shown here is derived from an EMBL/GenBank/DDBJ whole genome shotgun (WGS) entry which is preliminary data.</text>
</comment>
<dbReference type="GO" id="GO:0008460">
    <property type="term" value="F:dTDP-glucose 4,6-dehydratase activity"/>
    <property type="evidence" value="ECO:0007669"/>
    <property type="project" value="UniProtKB-EC"/>
</dbReference>
<evidence type="ECO:0000256" key="3">
    <source>
        <dbReference type="ARBA" id="ARBA00011990"/>
    </source>
</evidence>
<protein>
    <recommendedName>
        <fullName evidence="4">dTDP-D-glucose 4,6-dehydratase</fullName>
        <ecNumber evidence="3">4.2.1.46</ecNumber>
    </recommendedName>
</protein>
<feature type="domain" description="NAD(P)-binding" evidence="5">
    <location>
        <begin position="268"/>
        <end position="572"/>
    </location>
</feature>